<comment type="caution">
    <text evidence="2">The sequence shown here is derived from an EMBL/GenBank/DDBJ whole genome shotgun (WGS) entry which is preliminary data.</text>
</comment>
<dbReference type="InterPro" id="IPR000238">
    <property type="entry name" value="RbfA"/>
</dbReference>
<dbReference type="EMBL" id="JALJOU010000004">
    <property type="protein sequence ID" value="KAK9844011.1"/>
    <property type="molecule type" value="Genomic_DNA"/>
</dbReference>
<sequence>MSRTTDAHCADEDNSPAYGSTFCHCAVRHFSARRRSSPGTAEEQIVFEEACGVPHSDEEDIPISQAEPPLGPEYDRSEVPEMVWPSSKKQRIFAARVKNALVSICQEQSELHSILHMRHGLEIEEVRMAPDNLTAYVLWDAFPGPVAETAAVLQRLTPRLRRAMGARLHARHVPRLEWRHDSPSAEEAQLEATFARLAAERKEQEEEQQLRTSAAAARGGPPRGAGRS</sequence>
<dbReference type="GO" id="GO:0006364">
    <property type="term" value="P:rRNA processing"/>
    <property type="evidence" value="ECO:0007669"/>
    <property type="project" value="InterPro"/>
</dbReference>
<gene>
    <name evidence="2" type="ORF">WJX81_001846</name>
</gene>
<accession>A0AAW1SED2</accession>
<protein>
    <recommendedName>
        <fullName evidence="4">Ribosome-binding factor A</fullName>
    </recommendedName>
</protein>
<dbReference type="InterPro" id="IPR015946">
    <property type="entry name" value="KH_dom-like_a/b"/>
</dbReference>
<keyword evidence="3" id="KW-1185">Reference proteome</keyword>
<reference evidence="2 3" key="1">
    <citation type="journal article" date="2024" name="Nat. Commun.">
        <title>Phylogenomics reveals the evolutionary origins of lichenization in chlorophyte algae.</title>
        <authorList>
            <person name="Puginier C."/>
            <person name="Libourel C."/>
            <person name="Otte J."/>
            <person name="Skaloud P."/>
            <person name="Haon M."/>
            <person name="Grisel S."/>
            <person name="Petersen M."/>
            <person name="Berrin J.G."/>
            <person name="Delaux P.M."/>
            <person name="Dal Grande F."/>
            <person name="Keller J."/>
        </authorList>
    </citation>
    <scope>NUCLEOTIDE SEQUENCE [LARGE SCALE GENOMIC DNA]</scope>
    <source>
        <strain evidence="2 3">SAG 245.80</strain>
    </source>
</reference>
<evidence type="ECO:0000256" key="1">
    <source>
        <dbReference type="SAM" id="MobiDB-lite"/>
    </source>
</evidence>
<feature type="compositionally biased region" description="Low complexity" evidence="1">
    <location>
        <begin position="210"/>
        <end position="220"/>
    </location>
</feature>
<feature type="region of interest" description="Disordered" evidence="1">
    <location>
        <begin position="199"/>
        <end position="228"/>
    </location>
</feature>
<dbReference type="AlphaFoldDB" id="A0AAW1SED2"/>
<evidence type="ECO:0008006" key="4">
    <source>
        <dbReference type="Google" id="ProtNLM"/>
    </source>
</evidence>
<dbReference type="Gene3D" id="3.30.300.20">
    <property type="match status" value="1"/>
</dbReference>
<organism evidence="2 3">
    <name type="scientific">Elliptochloris bilobata</name>
    <dbReference type="NCBI Taxonomy" id="381761"/>
    <lineage>
        <taxon>Eukaryota</taxon>
        <taxon>Viridiplantae</taxon>
        <taxon>Chlorophyta</taxon>
        <taxon>core chlorophytes</taxon>
        <taxon>Trebouxiophyceae</taxon>
        <taxon>Trebouxiophyceae incertae sedis</taxon>
        <taxon>Elliptochloris clade</taxon>
        <taxon>Elliptochloris</taxon>
    </lineage>
</organism>
<name>A0AAW1SED2_9CHLO</name>
<evidence type="ECO:0000313" key="2">
    <source>
        <dbReference type="EMBL" id="KAK9844011.1"/>
    </source>
</evidence>
<dbReference type="InterPro" id="IPR023799">
    <property type="entry name" value="RbfA_dom_sf"/>
</dbReference>
<dbReference type="Proteomes" id="UP001445335">
    <property type="component" value="Unassembled WGS sequence"/>
</dbReference>
<dbReference type="Pfam" id="PF02033">
    <property type="entry name" value="RBFA"/>
    <property type="match status" value="1"/>
</dbReference>
<feature type="region of interest" description="Disordered" evidence="1">
    <location>
        <begin position="55"/>
        <end position="75"/>
    </location>
</feature>
<proteinExistence type="predicted"/>
<evidence type="ECO:0000313" key="3">
    <source>
        <dbReference type="Proteomes" id="UP001445335"/>
    </source>
</evidence>
<dbReference type="SUPFAM" id="SSF89919">
    <property type="entry name" value="Ribosome-binding factor A, RbfA"/>
    <property type="match status" value="1"/>
</dbReference>